<protein>
    <submittedName>
        <fullName evidence="1">Enzyme</fullName>
        <ecNumber evidence="1">3.2.2.-</ecNumber>
    </submittedName>
</protein>
<sequence length="169" mass="19283">MDIYLSCGLTHVPRELFHEYCNYIHLIAHKLYKKGHLIKYALVDSDPQLARKQEDEKALLCYLWDRKMVEMADVLIAEASFPSIGLGIELQVAENKDIPVILCYKDFGLNRALPVKYENPNSESNDLQIGEGYISLMALGLPNIYKIVKYVDFESGSSEILSLVETLRK</sequence>
<gene>
    <name evidence="1" type="ORF">NSPWAT_2626</name>
</gene>
<dbReference type="Gene3D" id="3.40.50.450">
    <property type="match status" value="1"/>
</dbReference>
<organism evidence="1 2">
    <name type="scientific">Nitrospina watsonii</name>
    <dbReference type="NCBI Taxonomy" id="1323948"/>
    <lineage>
        <taxon>Bacteria</taxon>
        <taxon>Pseudomonadati</taxon>
        <taxon>Nitrospinota/Tectimicrobiota group</taxon>
        <taxon>Nitrospinota</taxon>
        <taxon>Nitrospinia</taxon>
        <taxon>Nitrospinales</taxon>
        <taxon>Nitrospinaceae</taxon>
        <taxon>Nitrospina</taxon>
    </lineage>
</organism>
<keyword evidence="2" id="KW-1185">Reference proteome</keyword>
<evidence type="ECO:0000313" key="2">
    <source>
        <dbReference type="Proteomes" id="UP001157733"/>
    </source>
</evidence>
<dbReference type="EC" id="3.2.2.-" evidence="1"/>
<dbReference type="SUPFAM" id="SSF52309">
    <property type="entry name" value="N-(deoxy)ribosyltransferase-like"/>
    <property type="match status" value="1"/>
</dbReference>
<dbReference type="EMBL" id="OX336137">
    <property type="protein sequence ID" value="CAI2719482.1"/>
    <property type="molecule type" value="Genomic_DNA"/>
</dbReference>
<dbReference type="RefSeq" id="WP_282012311.1">
    <property type="nucleotide sequence ID" value="NZ_OX336137.1"/>
</dbReference>
<name>A0ABM9HGV5_9BACT</name>
<proteinExistence type="predicted"/>
<keyword evidence="1" id="KW-0326">Glycosidase</keyword>
<keyword evidence="1" id="KW-0378">Hydrolase</keyword>
<dbReference type="Proteomes" id="UP001157733">
    <property type="component" value="Chromosome"/>
</dbReference>
<reference evidence="1 2" key="1">
    <citation type="submission" date="2022-09" db="EMBL/GenBank/DDBJ databases">
        <authorList>
            <person name="Kop L."/>
        </authorList>
    </citation>
    <scope>NUCLEOTIDE SEQUENCE [LARGE SCALE GENOMIC DNA]</scope>
    <source>
        <strain evidence="1 2">347</strain>
    </source>
</reference>
<evidence type="ECO:0000313" key="1">
    <source>
        <dbReference type="EMBL" id="CAI2719482.1"/>
    </source>
</evidence>
<accession>A0ABM9HGV5</accession>
<dbReference type="GO" id="GO:0016798">
    <property type="term" value="F:hydrolase activity, acting on glycosyl bonds"/>
    <property type="evidence" value="ECO:0007669"/>
    <property type="project" value="UniProtKB-KW"/>
</dbReference>